<feature type="transmembrane region" description="Helical" evidence="5">
    <location>
        <begin position="178"/>
        <end position="197"/>
    </location>
</feature>
<dbReference type="InterPro" id="IPR011701">
    <property type="entry name" value="MFS"/>
</dbReference>
<dbReference type="SUPFAM" id="SSF103473">
    <property type="entry name" value="MFS general substrate transporter"/>
    <property type="match status" value="1"/>
</dbReference>
<feature type="transmembrane region" description="Helical" evidence="5">
    <location>
        <begin position="377"/>
        <end position="396"/>
    </location>
</feature>
<dbReference type="Pfam" id="PF07690">
    <property type="entry name" value="MFS_1"/>
    <property type="match status" value="1"/>
</dbReference>
<evidence type="ECO:0000256" key="5">
    <source>
        <dbReference type="SAM" id="Phobius"/>
    </source>
</evidence>
<evidence type="ECO:0000256" key="2">
    <source>
        <dbReference type="ARBA" id="ARBA00022692"/>
    </source>
</evidence>
<keyword evidence="4 5" id="KW-0472">Membrane</keyword>
<dbReference type="GO" id="GO:0022857">
    <property type="term" value="F:transmembrane transporter activity"/>
    <property type="evidence" value="ECO:0007669"/>
    <property type="project" value="InterPro"/>
</dbReference>
<dbReference type="PROSITE" id="PS50850">
    <property type="entry name" value="MFS"/>
    <property type="match status" value="1"/>
</dbReference>
<dbReference type="AlphaFoldDB" id="D6TWA5"/>
<dbReference type="eggNOG" id="COG2223">
    <property type="taxonomic scope" value="Bacteria"/>
</dbReference>
<feature type="transmembrane region" description="Helical" evidence="5">
    <location>
        <begin position="21"/>
        <end position="40"/>
    </location>
</feature>
<feature type="transmembrane region" description="Helical" evidence="5">
    <location>
        <begin position="314"/>
        <end position="333"/>
    </location>
</feature>
<dbReference type="InterPro" id="IPR020846">
    <property type="entry name" value="MFS_dom"/>
</dbReference>
<dbReference type="PANTHER" id="PTHR23530">
    <property type="entry name" value="TRANSPORT PROTEIN-RELATED"/>
    <property type="match status" value="1"/>
</dbReference>
<feature type="transmembrane region" description="Helical" evidence="5">
    <location>
        <begin position="110"/>
        <end position="131"/>
    </location>
</feature>
<comment type="caution">
    <text evidence="7">The sequence shown here is derived from an EMBL/GenBank/DDBJ whole genome shotgun (WGS) entry which is preliminary data.</text>
</comment>
<gene>
    <name evidence="7" type="ORF">Krac_5547</name>
</gene>
<evidence type="ECO:0000313" key="8">
    <source>
        <dbReference type="Proteomes" id="UP000004508"/>
    </source>
</evidence>
<dbReference type="RefSeq" id="WP_007916072.1">
    <property type="nucleotide sequence ID" value="NZ_ADVG01000003.1"/>
</dbReference>
<sequence length="401" mass="42047">MQLPLTNHTPWTSRSQALRTRLLPLYIAAFSQGLVLWAPIEKVFLRSLGFDQATLGLMAACYSSLIPLLDLSSGLLADRWSRKGILMLASLAAMINALLGGLSYNVPTYLVSTLFFGVAVALVSGTYESILYDTLLEETGHGLAFAQRLSQVKLLNSLALLLSALAGGLVAVLLSPRLAYFATIPLGIISLGALLTFQEPHLHHTEKRTSFVSHVRTISQILFQRGKILRTVSILLATSLLLSAVFEFGPLWQLALAAPVGLYGVANAAVLSAGGAGSWLAARLTLAKPASVVGMAGLLVASSLALVVVRSAVIVILAQGVLVAGGVAVNTIFTRMLHDSLPSEVRAGAASGVGALSSLAFVLFALLFGVISQHAGIFHAGWMVVGVTLLAGALLVKGAHR</sequence>
<evidence type="ECO:0000256" key="1">
    <source>
        <dbReference type="ARBA" id="ARBA00004651"/>
    </source>
</evidence>
<evidence type="ECO:0000259" key="6">
    <source>
        <dbReference type="PROSITE" id="PS50850"/>
    </source>
</evidence>
<dbReference type="Proteomes" id="UP000004508">
    <property type="component" value="Unassembled WGS sequence"/>
</dbReference>
<keyword evidence="3 5" id="KW-1133">Transmembrane helix</keyword>
<proteinExistence type="predicted"/>
<feature type="transmembrane region" description="Helical" evidence="5">
    <location>
        <begin position="228"/>
        <end position="248"/>
    </location>
</feature>
<feature type="transmembrane region" description="Helical" evidence="5">
    <location>
        <begin position="260"/>
        <end position="282"/>
    </location>
</feature>
<protein>
    <submittedName>
        <fullName evidence="7">Major facilitator superfamily MFS_1</fullName>
    </submittedName>
</protein>
<dbReference type="InParanoid" id="D6TWA5"/>
<dbReference type="PANTHER" id="PTHR23530:SF1">
    <property type="entry name" value="PERMEASE, MAJOR FACILITATOR SUPERFAMILY-RELATED"/>
    <property type="match status" value="1"/>
</dbReference>
<evidence type="ECO:0000256" key="3">
    <source>
        <dbReference type="ARBA" id="ARBA00022989"/>
    </source>
</evidence>
<keyword evidence="2 5" id="KW-0812">Transmembrane</keyword>
<dbReference type="GO" id="GO:0005886">
    <property type="term" value="C:plasma membrane"/>
    <property type="evidence" value="ECO:0007669"/>
    <property type="project" value="UniProtKB-SubCell"/>
</dbReference>
<dbReference type="InterPro" id="IPR053160">
    <property type="entry name" value="MFS_DHA3_Transporter"/>
</dbReference>
<dbReference type="Gene3D" id="1.20.1250.20">
    <property type="entry name" value="MFS general substrate transporter like domains"/>
    <property type="match status" value="1"/>
</dbReference>
<feature type="transmembrane region" description="Helical" evidence="5">
    <location>
        <begin position="52"/>
        <end position="72"/>
    </location>
</feature>
<dbReference type="STRING" id="485913.Krac_5547"/>
<name>D6TWA5_KTERA</name>
<accession>D6TWA5</accession>
<keyword evidence="8" id="KW-1185">Reference proteome</keyword>
<organism evidence="7 8">
    <name type="scientific">Ktedonobacter racemifer DSM 44963</name>
    <dbReference type="NCBI Taxonomy" id="485913"/>
    <lineage>
        <taxon>Bacteria</taxon>
        <taxon>Bacillati</taxon>
        <taxon>Chloroflexota</taxon>
        <taxon>Ktedonobacteria</taxon>
        <taxon>Ktedonobacterales</taxon>
        <taxon>Ktedonobacteraceae</taxon>
        <taxon>Ktedonobacter</taxon>
    </lineage>
</organism>
<evidence type="ECO:0000256" key="4">
    <source>
        <dbReference type="ARBA" id="ARBA00023136"/>
    </source>
</evidence>
<dbReference type="EMBL" id="ADVG01000003">
    <property type="protein sequence ID" value="EFH84488.1"/>
    <property type="molecule type" value="Genomic_DNA"/>
</dbReference>
<dbReference type="CDD" id="cd06174">
    <property type="entry name" value="MFS"/>
    <property type="match status" value="1"/>
</dbReference>
<reference evidence="7 8" key="1">
    <citation type="journal article" date="2011" name="Stand. Genomic Sci.">
        <title>Non-contiguous finished genome sequence and contextual data of the filamentous soil bacterium Ktedonobacter racemifer type strain (SOSP1-21).</title>
        <authorList>
            <person name="Chang Y.J."/>
            <person name="Land M."/>
            <person name="Hauser L."/>
            <person name="Chertkov O."/>
            <person name="Del Rio T.G."/>
            <person name="Nolan M."/>
            <person name="Copeland A."/>
            <person name="Tice H."/>
            <person name="Cheng J.F."/>
            <person name="Lucas S."/>
            <person name="Han C."/>
            <person name="Goodwin L."/>
            <person name="Pitluck S."/>
            <person name="Ivanova N."/>
            <person name="Ovchinikova G."/>
            <person name="Pati A."/>
            <person name="Chen A."/>
            <person name="Palaniappan K."/>
            <person name="Mavromatis K."/>
            <person name="Liolios K."/>
            <person name="Brettin T."/>
            <person name="Fiebig A."/>
            <person name="Rohde M."/>
            <person name="Abt B."/>
            <person name="Goker M."/>
            <person name="Detter J.C."/>
            <person name="Woyke T."/>
            <person name="Bristow J."/>
            <person name="Eisen J.A."/>
            <person name="Markowitz V."/>
            <person name="Hugenholtz P."/>
            <person name="Kyrpides N.C."/>
            <person name="Klenk H.P."/>
            <person name="Lapidus A."/>
        </authorList>
    </citation>
    <scope>NUCLEOTIDE SEQUENCE [LARGE SCALE GENOMIC DNA]</scope>
    <source>
        <strain evidence="8">DSM 44963</strain>
    </source>
</reference>
<feature type="transmembrane region" description="Helical" evidence="5">
    <location>
        <begin position="289"/>
        <end position="308"/>
    </location>
</feature>
<feature type="domain" description="Major facilitator superfamily (MFS) profile" evidence="6">
    <location>
        <begin position="17"/>
        <end position="401"/>
    </location>
</feature>
<dbReference type="OrthoDB" id="142704at2"/>
<feature type="transmembrane region" description="Helical" evidence="5">
    <location>
        <begin position="345"/>
        <end position="371"/>
    </location>
</feature>
<evidence type="ECO:0000313" key="7">
    <source>
        <dbReference type="EMBL" id="EFH84488.1"/>
    </source>
</evidence>
<comment type="subcellular location">
    <subcellularLocation>
        <location evidence="1">Cell membrane</location>
        <topology evidence="1">Multi-pass membrane protein</topology>
    </subcellularLocation>
</comment>
<feature type="transmembrane region" description="Helical" evidence="5">
    <location>
        <begin position="152"/>
        <end position="172"/>
    </location>
</feature>
<dbReference type="InterPro" id="IPR036259">
    <property type="entry name" value="MFS_trans_sf"/>
</dbReference>
<feature type="transmembrane region" description="Helical" evidence="5">
    <location>
        <begin position="84"/>
        <end position="104"/>
    </location>
</feature>